<dbReference type="SUPFAM" id="SSF101152">
    <property type="entry name" value="Mob1/phocein"/>
    <property type="match status" value="2"/>
</dbReference>
<feature type="binding site" evidence="1">
    <location>
        <position position="215"/>
    </location>
    <ligand>
        <name>Zn(2+)</name>
        <dbReference type="ChEBI" id="CHEBI:29105"/>
    </ligand>
</feature>
<proteinExistence type="predicted"/>
<evidence type="ECO:0000256" key="2">
    <source>
        <dbReference type="SAM" id="MobiDB-lite"/>
    </source>
</evidence>
<evidence type="ECO:0000256" key="1">
    <source>
        <dbReference type="PIRSR" id="PIRSR605301-1"/>
    </source>
</evidence>
<protein>
    <submittedName>
        <fullName evidence="3">SPOSA6832_02642-mRNA-1:cds</fullName>
    </submittedName>
</protein>
<reference evidence="4" key="1">
    <citation type="submission" date="2015-02" db="EMBL/GenBank/DDBJ databases">
        <authorList>
            <person name="Gon?alves P."/>
        </authorList>
    </citation>
    <scope>NUCLEOTIDE SEQUENCE [LARGE SCALE GENOMIC DNA]</scope>
</reference>
<dbReference type="InterPro" id="IPR036703">
    <property type="entry name" value="MOB_kinase_act_sf"/>
</dbReference>
<dbReference type="OrthoDB" id="8170117at2759"/>
<feature type="binding site" evidence="1">
    <location>
        <position position="220"/>
    </location>
    <ligand>
        <name>Zn(2+)</name>
        <dbReference type="ChEBI" id="CHEBI:29105"/>
    </ligand>
</feature>
<dbReference type="InterPro" id="IPR005301">
    <property type="entry name" value="MOB_kinase_act_fam"/>
</dbReference>
<gene>
    <name evidence="3" type="primary">SPOSA6832_02642</name>
</gene>
<feature type="compositionally biased region" description="Pro residues" evidence="2">
    <location>
        <begin position="14"/>
        <end position="24"/>
    </location>
</feature>
<dbReference type="Gene3D" id="1.20.140.30">
    <property type="entry name" value="MOB kinase activator"/>
    <property type="match status" value="1"/>
</dbReference>
<name>A0A0D6ELT3_SPOSA</name>
<evidence type="ECO:0000313" key="4">
    <source>
        <dbReference type="Proteomes" id="UP000243876"/>
    </source>
</evidence>
<keyword evidence="1" id="KW-0862">Zinc</keyword>
<feature type="non-terminal residue" evidence="3">
    <location>
        <position position="1"/>
    </location>
</feature>
<dbReference type="PANTHER" id="PTHR22599">
    <property type="entry name" value="MPS ONE BINDER KINASE ACTIVATOR-LIKE MOB"/>
    <property type="match status" value="1"/>
</dbReference>
<feature type="compositionally biased region" description="Polar residues" evidence="2">
    <location>
        <begin position="30"/>
        <end position="48"/>
    </location>
</feature>
<dbReference type="SMART" id="SM01388">
    <property type="entry name" value="Mob1_phocein"/>
    <property type="match status" value="1"/>
</dbReference>
<evidence type="ECO:0000313" key="3">
    <source>
        <dbReference type="EMBL" id="CEQ40977.1"/>
    </source>
</evidence>
<keyword evidence="1" id="KW-0479">Metal-binding</keyword>
<feature type="region of interest" description="Disordered" evidence="2">
    <location>
        <begin position="1"/>
        <end position="48"/>
    </location>
</feature>
<dbReference type="EMBL" id="CENE01000010">
    <property type="protein sequence ID" value="CEQ40977.1"/>
    <property type="molecule type" value="Genomic_DNA"/>
</dbReference>
<organism evidence="3 4">
    <name type="scientific">Sporidiobolus salmonicolor</name>
    <name type="common">Yeast-like fungus</name>
    <name type="synonym">Sporobolomyces salmonicolor</name>
    <dbReference type="NCBI Taxonomy" id="5005"/>
    <lineage>
        <taxon>Eukaryota</taxon>
        <taxon>Fungi</taxon>
        <taxon>Dikarya</taxon>
        <taxon>Basidiomycota</taxon>
        <taxon>Pucciniomycotina</taxon>
        <taxon>Microbotryomycetes</taxon>
        <taxon>Sporidiobolales</taxon>
        <taxon>Sporidiobolaceae</taxon>
        <taxon>Sporobolomyces</taxon>
    </lineage>
</organism>
<feature type="binding site" evidence="1">
    <location>
        <position position="108"/>
    </location>
    <ligand>
        <name>Zn(2+)</name>
        <dbReference type="ChEBI" id="CHEBI:29105"/>
    </ligand>
</feature>
<keyword evidence="4" id="KW-1185">Reference proteome</keyword>
<dbReference type="AlphaFoldDB" id="A0A0D6ELT3"/>
<dbReference type="Pfam" id="PF03637">
    <property type="entry name" value="Mob1_phocein"/>
    <property type="match status" value="2"/>
</dbReference>
<accession>A0A0D6ELT3</accession>
<dbReference type="Proteomes" id="UP000243876">
    <property type="component" value="Unassembled WGS sequence"/>
</dbReference>
<sequence>MGIGAKNNTSRGPSRPPGQQPSAPPAGSSHSNAPFPQRGATGQPTKGQQTNDRLYLCLPFVKAALVKGNFKTIVALPKYVDVNEWVAVNLVDLFNNLNLFYSVVTEFCTVENNPTMSAGPGQVLRRAHVPRRLPLQFAHLVCLFPSRRMDYTWIDASRKRVKLPAPQYIDYVLTWVEGLIKDEAVFPTKAGREFSPNFPSVARHIYTQLLRIFAHLYHAHYPIYLHLSAEGHLNSLFAHFLTFGREFDLLEPKECRAPKEGWPFVIGDLMDVSAVSERCTGTGPSQPVGAVHSLVTSRLTLAFQAWRGLGILEP</sequence>